<dbReference type="EC" id="3.5.1.28" evidence="2"/>
<dbReference type="CDD" id="cd06583">
    <property type="entry name" value="PGRP"/>
    <property type="match status" value="1"/>
</dbReference>
<dbReference type="InterPro" id="IPR051206">
    <property type="entry name" value="NAMLAA_amidase_2"/>
</dbReference>
<dbReference type="GO" id="GO:0071555">
    <property type="term" value="P:cell wall organization"/>
    <property type="evidence" value="ECO:0007669"/>
    <property type="project" value="UniProtKB-KW"/>
</dbReference>
<comment type="catalytic activity">
    <reaction evidence="1">
        <text>Hydrolyzes the link between N-acetylmuramoyl residues and L-amino acid residues in certain cell-wall glycopeptides.</text>
        <dbReference type="EC" id="3.5.1.28"/>
    </reaction>
</comment>
<dbReference type="Gene3D" id="3.40.80.10">
    <property type="entry name" value="Peptidoglycan recognition protein-like"/>
    <property type="match status" value="1"/>
</dbReference>
<keyword evidence="3" id="KW-0378">Hydrolase</keyword>
<feature type="domain" description="N-acetylmuramoyl-L-alanine amidase" evidence="5">
    <location>
        <begin position="12"/>
        <end position="144"/>
    </location>
</feature>
<keyword evidence="7" id="KW-1185">Reference proteome</keyword>
<dbReference type="InterPro" id="IPR036505">
    <property type="entry name" value="Amidase/PGRP_sf"/>
</dbReference>
<proteinExistence type="predicted"/>
<dbReference type="GO" id="GO:0009253">
    <property type="term" value="P:peptidoglycan catabolic process"/>
    <property type="evidence" value="ECO:0007669"/>
    <property type="project" value="InterPro"/>
</dbReference>
<name>A0A7S9LTM8_9RHOB</name>
<dbReference type="SMART" id="SM00644">
    <property type="entry name" value="Ami_2"/>
    <property type="match status" value="1"/>
</dbReference>
<dbReference type="Proteomes" id="UP000594800">
    <property type="component" value="Chromosome"/>
</dbReference>
<dbReference type="GO" id="GO:0008745">
    <property type="term" value="F:N-acetylmuramoyl-L-alanine amidase activity"/>
    <property type="evidence" value="ECO:0007669"/>
    <property type="project" value="UniProtKB-EC"/>
</dbReference>
<keyword evidence="4" id="KW-0961">Cell wall biogenesis/degradation</keyword>
<evidence type="ECO:0000259" key="5">
    <source>
        <dbReference type="SMART" id="SM00644"/>
    </source>
</evidence>
<protein>
    <recommendedName>
        <fullName evidence="2">N-acetylmuramoyl-L-alanine amidase</fullName>
        <ecNumber evidence="2">3.5.1.28</ecNumber>
    </recommendedName>
</protein>
<evidence type="ECO:0000256" key="2">
    <source>
        <dbReference type="ARBA" id="ARBA00011901"/>
    </source>
</evidence>
<evidence type="ECO:0000256" key="4">
    <source>
        <dbReference type="ARBA" id="ARBA00023316"/>
    </source>
</evidence>
<dbReference type="GO" id="GO:0009254">
    <property type="term" value="P:peptidoglycan turnover"/>
    <property type="evidence" value="ECO:0007669"/>
    <property type="project" value="TreeGrafter"/>
</dbReference>
<evidence type="ECO:0000256" key="3">
    <source>
        <dbReference type="ARBA" id="ARBA00022801"/>
    </source>
</evidence>
<evidence type="ECO:0000313" key="6">
    <source>
        <dbReference type="EMBL" id="QPH55064.1"/>
    </source>
</evidence>
<gene>
    <name evidence="6" type="ORF">I0K15_04775</name>
</gene>
<dbReference type="PANTHER" id="PTHR30417:SF1">
    <property type="entry name" value="N-ACETYLMURAMOYL-L-ALANINE AMIDASE AMID"/>
    <property type="match status" value="1"/>
</dbReference>
<dbReference type="Pfam" id="PF01510">
    <property type="entry name" value="Amidase_2"/>
    <property type="match status" value="1"/>
</dbReference>
<accession>A0A7S9LTM8</accession>
<dbReference type="EMBL" id="CP064942">
    <property type="protein sequence ID" value="QPH55064.1"/>
    <property type="molecule type" value="Genomic_DNA"/>
</dbReference>
<dbReference type="InterPro" id="IPR002502">
    <property type="entry name" value="Amidase_domain"/>
</dbReference>
<dbReference type="RefSeq" id="WP_196104263.1">
    <property type="nucleotide sequence ID" value="NZ_CP064942.1"/>
</dbReference>
<sequence>MRPPLSIRECPSPNYGDRRGAVPSLIVLHYTAMGSAAAAIARLCDPACEVSAHYVIDRDGDVTRLVADEHRAWHAGAGAWLNVTDVNSHSLGIELDNPGDAPFPEAQMLSLEALLSDLRDHWRIGPEGVIGHSDCAPGRKSDPGTHFDWARLERAGHAQPAVAGVGSSPDMERFLMAARTCGWTAEATPEDILTAVRLRHRRGATGPLGTEDMKVVGL</sequence>
<dbReference type="PANTHER" id="PTHR30417">
    <property type="entry name" value="N-ACETYLMURAMOYL-L-ALANINE AMIDASE AMID"/>
    <property type="match status" value="1"/>
</dbReference>
<evidence type="ECO:0000313" key="7">
    <source>
        <dbReference type="Proteomes" id="UP000594800"/>
    </source>
</evidence>
<dbReference type="AlphaFoldDB" id="A0A7S9LTM8"/>
<dbReference type="SUPFAM" id="SSF55846">
    <property type="entry name" value="N-acetylmuramoyl-L-alanine amidase-like"/>
    <property type="match status" value="1"/>
</dbReference>
<evidence type="ECO:0000256" key="1">
    <source>
        <dbReference type="ARBA" id="ARBA00001561"/>
    </source>
</evidence>
<organism evidence="6 7">
    <name type="scientific">Pontivivens ytuae</name>
    <dbReference type="NCBI Taxonomy" id="2789856"/>
    <lineage>
        <taxon>Bacteria</taxon>
        <taxon>Pseudomonadati</taxon>
        <taxon>Pseudomonadota</taxon>
        <taxon>Alphaproteobacteria</taxon>
        <taxon>Rhodobacterales</taxon>
        <taxon>Paracoccaceae</taxon>
        <taxon>Pontivivens</taxon>
    </lineage>
</organism>
<reference evidence="6 7" key="1">
    <citation type="submission" date="2020-11" db="EMBL/GenBank/DDBJ databases">
        <title>Description of Pontivivens ytuae sp. nov. isolated from deep sea sediment of Mariana Trench.</title>
        <authorList>
            <person name="Wang Z."/>
            <person name="Sun Q.-L."/>
            <person name="Xu X.-D."/>
            <person name="Tang Y.-Z."/>
            <person name="Zhang J."/>
        </authorList>
    </citation>
    <scope>NUCLEOTIDE SEQUENCE [LARGE SCALE GENOMIC DNA]</scope>
    <source>
        <strain evidence="6 7">MT2928</strain>
    </source>
</reference>
<dbReference type="KEGG" id="poz:I0K15_04775"/>